<reference evidence="2 3" key="1">
    <citation type="submission" date="2022-11" db="EMBL/GenBank/DDBJ databases">
        <title>Genome sequencing of Acetobacter type strain.</title>
        <authorList>
            <person name="Heo J."/>
            <person name="Lee D."/>
            <person name="Han B.-H."/>
            <person name="Hong S.-B."/>
            <person name="Kwon S.-W."/>
        </authorList>
    </citation>
    <scope>NUCLEOTIDE SEQUENCE [LARGE SCALE GENOMIC DNA]</scope>
    <source>
        <strain evidence="2 3">KACC 21251</strain>
    </source>
</reference>
<comment type="caution">
    <text evidence="2">The sequence shown here is derived from an EMBL/GenBank/DDBJ whole genome shotgun (WGS) entry which is preliminary data.</text>
</comment>
<evidence type="ECO:0000259" key="1">
    <source>
        <dbReference type="Pfam" id="PF04865"/>
    </source>
</evidence>
<name>A0ABT3QA18_9PROT</name>
<evidence type="ECO:0000313" key="2">
    <source>
        <dbReference type="EMBL" id="MCX2562143.1"/>
    </source>
</evidence>
<organism evidence="2 3">
    <name type="scientific">Acetobacter farinalis</name>
    <dbReference type="NCBI Taxonomy" id="1260984"/>
    <lineage>
        <taxon>Bacteria</taxon>
        <taxon>Pseudomonadati</taxon>
        <taxon>Pseudomonadota</taxon>
        <taxon>Alphaproteobacteria</taxon>
        <taxon>Acetobacterales</taxon>
        <taxon>Acetobacteraceae</taxon>
        <taxon>Acetobacter</taxon>
    </lineage>
</organism>
<protein>
    <submittedName>
        <fullName evidence="2">Baseplate J/gp47 family protein</fullName>
    </submittedName>
</protein>
<dbReference type="Pfam" id="PF04865">
    <property type="entry name" value="Baseplate_J"/>
    <property type="match status" value="1"/>
</dbReference>
<keyword evidence="3" id="KW-1185">Reference proteome</keyword>
<feature type="domain" description="Baseplate protein J-like barrel" evidence="1">
    <location>
        <begin position="107"/>
        <end position="185"/>
    </location>
</feature>
<dbReference type="Proteomes" id="UP001526446">
    <property type="component" value="Unassembled WGS sequence"/>
</dbReference>
<gene>
    <name evidence="2" type="ORF">OQ252_12155</name>
</gene>
<evidence type="ECO:0000313" key="3">
    <source>
        <dbReference type="Proteomes" id="UP001526446"/>
    </source>
</evidence>
<accession>A0ABT3QA18</accession>
<dbReference type="InterPro" id="IPR006949">
    <property type="entry name" value="Barrel_Baseplate_J-like"/>
</dbReference>
<dbReference type="EMBL" id="JAPIUX010000024">
    <property type="protein sequence ID" value="MCX2562143.1"/>
    <property type="molecule type" value="Genomic_DNA"/>
</dbReference>
<sequence>MSVSNTTSVPAPVLDATGFIMPEEGDILSGVLADINAAFGNTLNTDLSTPQGQLATSLTAILGDAYDQFLALANGVDPVRASGRMQDAIGRIYFLSRQPATATVVTCVCTGAAGTHIPQGTLVQDQSGNSYAADTNLTLDATGTAQGTFTCTSTGEVICPAGSVGISQSLAGWSSVSNPAAGVTGRAVEGRAAFEERRRISVAANAVGPLDAISASVQAVSGVTDVYVADNSTAASVTMQGVTLAPHSLYVCANGGADADIALAILRKKPPGCACNGSTTVTVVDPASTYATPPAYVVSFQRPTPVPVYVAVSIASSAAVPSTATTDVQAAIQSAFLGNDGGTRARIGGALYASRFYAAVATLGVWAQSVEITLGTSPNPTGFTVQMQADQIPTLDPTTITVVQA</sequence>
<proteinExistence type="predicted"/>